<dbReference type="EMBL" id="MU842814">
    <property type="protein sequence ID" value="KAK2034451.1"/>
    <property type="molecule type" value="Genomic_DNA"/>
</dbReference>
<reference evidence="2" key="1">
    <citation type="submission" date="2021-06" db="EMBL/GenBank/DDBJ databases">
        <title>Comparative genomics, transcriptomics and evolutionary studies reveal genomic signatures of adaptation to plant cell wall in hemibiotrophic fungi.</title>
        <authorList>
            <consortium name="DOE Joint Genome Institute"/>
            <person name="Baroncelli R."/>
            <person name="Diaz J.F."/>
            <person name="Benocci T."/>
            <person name="Peng M."/>
            <person name="Battaglia E."/>
            <person name="Haridas S."/>
            <person name="Andreopoulos W."/>
            <person name="Labutti K."/>
            <person name="Pangilinan J."/>
            <person name="Floch G.L."/>
            <person name="Makela M.R."/>
            <person name="Henrissat B."/>
            <person name="Grigoriev I.V."/>
            <person name="Crouch J.A."/>
            <person name="De Vries R.P."/>
            <person name="Sukno S.A."/>
            <person name="Thon M.R."/>
        </authorList>
    </citation>
    <scope>NUCLEOTIDE SEQUENCE</scope>
    <source>
        <strain evidence="2">MAFF235873</strain>
    </source>
</reference>
<comment type="caution">
    <text evidence="2">The sequence shown here is derived from an EMBL/GenBank/DDBJ whole genome shotgun (WGS) entry which is preliminary data.</text>
</comment>
<name>A0AAD9M4Q9_9PEZI</name>
<evidence type="ECO:0000313" key="2">
    <source>
        <dbReference type="EMBL" id="KAK2034451.1"/>
    </source>
</evidence>
<feature type="transmembrane region" description="Helical" evidence="1">
    <location>
        <begin position="91"/>
        <end position="113"/>
    </location>
</feature>
<keyword evidence="3" id="KW-1185">Reference proteome</keyword>
<gene>
    <name evidence="2" type="ORF">LX32DRAFT_396660</name>
</gene>
<evidence type="ECO:0000313" key="3">
    <source>
        <dbReference type="Proteomes" id="UP001232148"/>
    </source>
</evidence>
<dbReference type="AlphaFoldDB" id="A0AAD9M4Q9"/>
<dbReference type="Proteomes" id="UP001232148">
    <property type="component" value="Unassembled WGS sequence"/>
</dbReference>
<keyword evidence="1" id="KW-0812">Transmembrane</keyword>
<proteinExistence type="predicted"/>
<organism evidence="2 3">
    <name type="scientific">Colletotrichum zoysiae</name>
    <dbReference type="NCBI Taxonomy" id="1216348"/>
    <lineage>
        <taxon>Eukaryota</taxon>
        <taxon>Fungi</taxon>
        <taxon>Dikarya</taxon>
        <taxon>Ascomycota</taxon>
        <taxon>Pezizomycotina</taxon>
        <taxon>Sordariomycetes</taxon>
        <taxon>Hypocreomycetidae</taxon>
        <taxon>Glomerellales</taxon>
        <taxon>Glomerellaceae</taxon>
        <taxon>Colletotrichum</taxon>
        <taxon>Colletotrichum graminicola species complex</taxon>
    </lineage>
</organism>
<accession>A0AAD9M4Q9</accession>
<keyword evidence="1" id="KW-1133">Transmembrane helix</keyword>
<evidence type="ECO:0000256" key="1">
    <source>
        <dbReference type="SAM" id="Phobius"/>
    </source>
</evidence>
<protein>
    <submittedName>
        <fullName evidence="2">Uncharacterized protein</fullName>
    </submittedName>
</protein>
<sequence length="125" mass="13582">MLFRMLMQVTRHKLCPRPHLEARARSQKAAVCEVSPAGFDCEAFLLTSTPTIQPTALAQTPWVGLLPAIDSKSCGQCITGRSKGVHLVGGYVYSLLSLCVVECGGLYACRLGGAKRTFQRRARIS</sequence>
<keyword evidence="1" id="KW-0472">Membrane</keyword>